<dbReference type="Proteomes" id="UP001152321">
    <property type="component" value="Unassembled WGS sequence"/>
</dbReference>
<dbReference type="Pfam" id="PF01475">
    <property type="entry name" value="FUR"/>
    <property type="match status" value="1"/>
</dbReference>
<evidence type="ECO:0000256" key="6">
    <source>
        <dbReference type="ARBA" id="ARBA00023163"/>
    </source>
</evidence>
<dbReference type="InterPro" id="IPR036388">
    <property type="entry name" value="WH-like_DNA-bd_sf"/>
</dbReference>
<keyword evidence="5" id="KW-0238">DNA-binding</keyword>
<evidence type="ECO:0000256" key="3">
    <source>
        <dbReference type="ARBA" id="ARBA00022833"/>
    </source>
</evidence>
<dbReference type="PANTHER" id="PTHR33202:SF7">
    <property type="entry name" value="FERRIC UPTAKE REGULATION PROTEIN"/>
    <property type="match status" value="1"/>
</dbReference>
<comment type="similarity">
    <text evidence="1">Belongs to the Fur family.</text>
</comment>
<accession>A0ABT6DMT7</accession>
<dbReference type="Gene3D" id="1.10.10.10">
    <property type="entry name" value="Winged helix-like DNA-binding domain superfamily/Winged helix DNA-binding domain"/>
    <property type="match status" value="1"/>
</dbReference>
<proteinExistence type="inferred from homology"/>
<dbReference type="InterPro" id="IPR043135">
    <property type="entry name" value="Fur_C"/>
</dbReference>
<name>A0ABT6DMT7_9BACT</name>
<dbReference type="InterPro" id="IPR036390">
    <property type="entry name" value="WH_DNA-bd_sf"/>
</dbReference>
<evidence type="ECO:0000256" key="1">
    <source>
        <dbReference type="ARBA" id="ARBA00007957"/>
    </source>
</evidence>
<evidence type="ECO:0000313" key="7">
    <source>
        <dbReference type="EMBL" id="MDG0818186.1"/>
    </source>
</evidence>
<keyword evidence="2" id="KW-0678">Repressor</keyword>
<dbReference type="RefSeq" id="WP_277579661.1">
    <property type="nucleotide sequence ID" value="NZ_JANRMI010000006.1"/>
</dbReference>
<evidence type="ECO:0000256" key="2">
    <source>
        <dbReference type="ARBA" id="ARBA00022491"/>
    </source>
</evidence>
<dbReference type="EMBL" id="JANRMI010000006">
    <property type="protein sequence ID" value="MDG0818186.1"/>
    <property type="molecule type" value="Genomic_DNA"/>
</dbReference>
<keyword evidence="3" id="KW-0862">Zinc</keyword>
<keyword evidence="8" id="KW-1185">Reference proteome</keyword>
<dbReference type="Gene3D" id="3.30.1490.190">
    <property type="match status" value="1"/>
</dbReference>
<sequence>MKKHKDLVLYLKSHGLRMTSSKKLLIQFFLDNQHRHIPNQDLQKFMSEHLPDVDRTTIYRNIEKFIELEVIQELSLPKKGKVFQYIFEKKPHHYYICKSCGKVIKGNDDLFKRIEKALKEVHDFSKANLSVVFYGYCSKCDPKLS</sequence>
<reference evidence="7" key="1">
    <citation type="submission" date="2022-08" db="EMBL/GenBank/DDBJ databases">
        <title>Novel Bdellovibrio Species Isolated from Svalbard: Designation Bdellovibrio svalbardensis.</title>
        <authorList>
            <person name="Mitchell R.J."/>
            <person name="Choi S.Y."/>
        </authorList>
    </citation>
    <scope>NUCLEOTIDE SEQUENCE</scope>
    <source>
        <strain evidence="7">PAP01</strain>
    </source>
</reference>
<evidence type="ECO:0000256" key="4">
    <source>
        <dbReference type="ARBA" id="ARBA00023015"/>
    </source>
</evidence>
<protein>
    <submittedName>
        <fullName evidence="7">Transcriptional repressor</fullName>
    </submittedName>
</protein>
<comment type="caution">
    <text evidence="7">The sequence shown here is derived from an EMBL/GenBank/DDBJ whole genome shotgun (WGS) entry which is preliminary data.</text>
</comment>
<gene>
    <name evidence="7" type="ORF">NWE73_17520</name>
</gene>
<dbReference type="SUPFAM" id="SSF46785">
    <property type="entry name" value="Winged helix' DNA-binding domain"/>
    <property type="match status" value="1"/>
</dbReference>
<organism evidence="7 8">
    <name type="scientific">Bdellovibrio svalbardensis</name>
    <dbReference type="NCBI Taxonomy" id="2972972"/>
    <lineage>
        <taxon>Bacteria</taxon>
        <taxon>Pseudomonadati</taxon>
        <taxon>Bdellovibrionota</taxon>
        <taxon>Bdellovibrionia</taxon>
        <taxon>Bdellovibrionales</taxon>
        <taxon>Pseudobdellovibrionaceae</taxon>
        <taxon>Bdellovibrio</taxon>
    </lineage>
</organism>
<dbReference type="PANTHER" id="PTHR33202">
    <property type="entry name" value="ZINC UPTAKE REGULATION PROTEIN"/>
    <property type="match status" value="1"/>
</dbReference>
<dbReference type="CDD" id="cd07153">
    <property type="entry name" value="Fur_like"/>
    <property type="match status" value="1"/>
</dbReference>
<dbReference type="InterPro" id="IPR002481">
    <property type="entry name" value="FUR"/>
</dbReference>
<evidence type="ECO:0000313" key="8">
    <source>
        <dbReference type="Proteomes" id="UP001152321"/>
    </source>
</evidence>
<keyword evidence="4" id="KW-0805">Transcription regulation</keyword>
<evidence type="ECO:0000256" key="5">
    <source>
        <dbReference type="ARBA" id="ARBA00023125"/>
    </source>
</evidence>
<keyword evidence="6" id="KW-0804">Transcription</keyword>